<keyword evidence="4" id="KW-1185">Reference proteome</keyword>
<evidence type="ECO:0000256" key="1">
    <source>
        <dbReference type="SAM" id="MobiDB-lite"/>
    </source>
</evidence>
<keyword evidence="2" id="KW-0812">Transmembrane</keyword>
<organism evidence="3 4">
    <name type="scientific">Elysia chlorotica</name>
    <name type="common">Eastern emerald elysia</name>
    <name type="synonym">Sea slug</name>
    <dbReference type="NCBI Taxonomy" id="188477"/>
    <lineage>
        <taxon>Eukaryota</taxon>
        <taxon>Metazoa</taxon>
        <taxon>Spiralia</taxon>
        <taxon>Lophotrochozoa</taxon>
        <taxon>Mollusca</taxon>
        <taxon>Gastropoda</taxon>
        <taxon>Heterobranchia</taxon>
        <taxon>Euthyneura</taxon>
        <taxon>Panpulmonata</taxon>
        <taxon>Sacoglossa</taxon>
        <taxon>Placobranchoidea</taxon>
        <taxon>Plakobranchidae</taxon>
        <taxon>Elysia</taxon>
    </lineage>
</organism>
<proteinExistence type="predicted"/>
<name>A0A433TH61_ELYCH</name>
<evidence type="ECO:0000313" key="3">
    <source>
        <dbReference type="EMBL" id="RUS80846.1"/>
    </source>
</evidence>
<protein>
    <submittedName>
        <fullName evidence="3">Uncharacterized protein</fullName>
    </submittedName>
</protein>
<accession>A0A433TH61</accession>
<evidence type="ECO:0000256" key="2">
    <source>
        <dbReference type="SAM" id="Phobius"/>
    </source>
</evidence>
<sequence>MMNCLNRKRRPFHVGCLSVTNTLVLAVIRRWYFREMKLSRDIVGVPHRTELMGLRLILGSQNSPDLRRKKPQNRPDMRGDSAWNRICDVSSAPSWGMWKPREWASFLSRASLTSSSCVQWVTAIPVQSAITDAPCVYPGDPWSVPGAGPVVGGLTQDIAREEMISPDCGHGRLYGNITSTQEEKSILFRGGSSNLRHFPVTTMENRKLQKRLGII</sequence>
<reference evidence="3 4" key="1">
    <citation type="submission" date="2019-01" db="EMBL/GenBank/DDBJ databases">
        <title>A draft genome assembly of the solar-powered sea slug Elysia chlorotica.</title>
        <authorList>
            <person name="Cai H."/>
            <person name="Li Q."/>
            <person name="Fang X."/>
            <person name="Li J."/>
            <person name="Curtis N.E."/>
            <person name="Altenburger A."/>
            <person name="Shibata T."/>
            <person name="Feng M."/>
            <person name="Maeda T."/>
            <person name="Schwartz J.A."/>
            <person name="Shigenobu S."/>
            <person name="Lundholm N."/>
            <person name="Nishiyama T."/>
            <person name="Yang H."/>
            <person name="Hasebe M."/>
            <person name="Li S."/>
            <person name="Pierce S.K."/>
            <person name="Wang J."/>
        </authorList>
    </citation>
    <scope>NUCLEOTIDE SEQUENCE [LARGE SCALE GENOMIC DNA]</scope>
    <source>
        <strain evidence="3">EC2010</strain>
        <tissue evidence="3">Whole organism of an adult</tissue>
    </source>
</reference>
<dbReference type="Proteomes" id="UP000271974">
    <property type="component" value="Unassembled WGS sequence"/>
</dbReference>
<dbReference type="EMBL" id="RQTK01000370">
    <property type="protein sequence ID" value="RUS80846.1"/>
    <property type="molecule type" value="Genomic_DNA"/>
</dbReference>
<keyword evidence="2" id="KW-0472">Membrane</keyword>
<feature type="transmembrane region" description="Helical" evidence="2">
    <location>
        <begin position="12"/>
        <end position="32"/>
    </location>
</feature>
<feature type="region of interest" description="Disordered" evidence="1">
    <location>
        <begin position="62"/>
        <end position="81"/>
    </location>
</feature>
<gene>
    <name evidence="3" type="ORF">EGW08_011401</name>
</gene>
<dbReference type="AlphaFoldDB" id="A0A433TH61"/>
<comment type="caution">
    <text evidence="3">The sequence shown here is derived from an EMBL/GenBank/DDBJ whole genome shotgun (WGS) entry which is preliminary data.</text>
</comment>
<keyword evidence="2" id="KW-1133">Transmembrane helix</keyword>
<evidence type="ECO:0000313" key="4">
    <source>
        <dbReference type="Proteomes" id="UP000271974"/>
    </source>
</evidence>